<organism evidence="4 5">
    <name type="scientific">Bemisia tabaci</name>
    <name type="common">Sweetpotato whitefly</name>
    <name type="synonym">Aleurodes tabaci</name>
    <dbReference type="NCBI Taxonomy" id="7038"/>
    <lineage>
        <taxon>Eukaryota</taxon>
        <taxon>Metazoa</taxon>
        <taxon>Ecdysozoa</taxon>
        <taxon>Arthropoda</taxon>
        <taxon>Hexapoda</taxon>
        <taxon>Insecta</taxon>
        <taxon>Pterygota</taxon>
        <taxon>Neoptera</taxon>
        <taxon>Paraneoptera</taxon>
        <taxon>Hemiptera</taxon>
        <taxon>Sternorrhyncha</taxon>
        <taxon>Aleyrodoidea</taxon>
        <taxon>Aleyrodidae</taxon>
        <taxon>Aleyrodinae</taxon>
        <taxon>Bemisia</taxon>
    </lineage>
</organism>
<dbReference type="InterPro" id="IPR004875">
    <property type="entry name" value="DDE_SF_endonuclease_dom"/>
</dbReference>
<evidence type="ECO:0000313" key="5">
    <source>
        <dbReference type="Proteomes" id="UP001152759"/>
    </source>
</evidence>
<feature type="compositionally biased region" description="Basic residues" evidence="2">
    <location>
        <begin position="568"/>
        <end position="578"/>
    </location>
</feature>
<dbReference type="PROSITE" id="PS51253">
    <property type="entry name" value="HTH_CENPB"/>
    <property type="match status" value="1"/>
</dbReference>
<evidence type="ECO:0000259" key="3">
    <source>
        <dbReference type="PROSITE" id="PS51253"/>
    </source>
</evidence>
<dbReference type="InterPro" id="IPR006600">
    <property type="entry name" value="HTH_CenpB_DNA-bd_dom"/>
</dbReference>
<reference evidence="4" key="1">
    <citation type="submission" date="2021-12" db="EMBL/GenBank/DDBJ databases">
        <authorList>
            <person name="King R."/>
        </authorList>
    </citation>
    <scope>NUCLEOTIDE SEQUENCE</scope>
</reference>
<dbReference type="AlphaFoldDB" id="A0A9P0F3U5"/>
<dbReference type="Proteomes" id="UP001152759">
    <property type="component" value="Chromosome 3"/>
</dbReference>
<proteinExistence type="predicted"/>
<dbReference type="KEGG" id="btab:109039555"/>
<dbReference type="Pfam" id="PF03184">
    <property type="entry name" value="DDE_1"/>
    <property type="match status" value="1"/>
</dbReference>
<dbReference type="PANTHER" id="PTHR19303:SF57">
    <property type="entry name" value="HTH CENPB-TYPE DOMAIN-CONTAINING PROTEIN"/>
    <property type="match status" value="1"/>
</dbReference>
<dbReference type="InterPro" id="IPR050863">
    <property type="entry name" value="CenT-Element_Derived"/>
</dbReference>
<dbReference type="EMBL" id="OU963864">
    <property type="protein sequence ID" value="CAH0387785.1"/>
    <property type="molecule type" value="Genomic_DNA"/>
</dbReference>
<feature type="compositionally biased region" description="Polar residues" evidence="2">
    <location>
        <begin position="1"/>
        <end position="20"/>
    </location>
</feature>
<feature type="region of interest" description="Disordered" evidence="2">
    <location>
        <begin position="546"/>
        <end position="584"/>
    </location>
</feature>
<keyword evidence="1" id="KW-0238">DNA-binding</keyword>
<feature type="region of interest" description="Disordered" evidence="2">
    <location>
        <begin position="1"/>
        <end position="38"/>
    </location>
</feature>
<feature type="region of interest" description="Disordered" evidence="2">
    <location>
        <begin position="77"/>
        <end position="98"/>
    </location>
</feature>
<evidence type="ECO:0000256" key="1">
    <source>
        <dbReference type="ARBA" id="ARBA00023125"/>
    </source>
</evidence>
<dbReference type="GO" id="GO:0003677">
    <property type="term" value="F:DNA binding"/>
    <property type="evidence" value="ECO:0007669"/>
    <property type="project" value="UniProtKB-KW"/>
</dbReference>
<name>A0A9P0F3U5_BEMTA</name>
<sequence>MVFASNSTASRTSSKMPSTRSTRKPSAKQSKTTKKDNSEFNLIVTGALNDMRSGMSIANAAEKWDITKNYLRTLSKKMRPSGEKGKVGRPAKPGSGSHALLSKEEEAMVVDWIADSYNAGFSLTEDQVLNSIQYLLTELGKQTPFPYNRPSRKWFDVFLLRNPEISMLLCKKVNSPAMSSQNQIDAWFEKISNYLQNINLFDVLKDPDRMFNGDELGFFINPYDNKVLFKRGAQKVFQIINIDQRLHVAMFLAFSASGMIAPPMLISQQSASLRCFQQSVPDGWFLGISENGWMTGKTFFEYIVSVFKPWLDENNIPKPVIVFFNSSTTHLTLQLSRWCHANGIVLVGALPNDAYVVQPLDVSLFGVLRTQWFLEADRVRREDKSAALKVSKFCSTLQKVIAENLTPELIQTGFQKCGIFPWDPLGANFESLIKDFDINEAVIENMEVLSSAGDADPRYKLVLKILEGEIGENKVKSFYALKNESRWFDLVDQKDISLFRVWKQILSKAEEVPNWVPENYCEVVITDECLDSDGKDRVTAEDMEQEVLAKDENKKLQDNSGKNVSTTSKKKVTKKRNRGCKDES</sequence>
<keyword evidence="5" id="KW-1185">Reference proteome</keyword>
<dbReference type="GO" id="GO:0005634">
    <property type="term" value="C:nucleus"/>
    <property type="evidence" value="ECO:0007669"/>
    <property type="project" value="TreeGrafter"/>
</dbReference>
<gene>
    <name evidence="4" type="ORF">BEMITA_LOCUS6756</name>
</gene>
<evidence type="ECO:0000256" key="2">
    <source>
        <dbReference type="SAM" id="MobiDB-lite"/>
    </source>
</evidence>
<accession>A0A9P0F3U5</accession>
<dbReference type="PANTHER" id="PTHR19303">
    <property type="entry name" value="TRANSPOSON"/>
    <property type="match status" value="1"/>
</dbReference>
<evidence type="ECO:0000313" key="4">
    <source>
        <dbReference type="EMBL" id="CAH0387785.1"/>
    </source>
</evidence>
<feature type="compositionally biased region" description="Basic and acidic residues" evidence="2">
    <location>
        <begin position="547"/>
        <end position="557"/>
    </location>
</feature>
<feature type="domain" description="HTH CENPB-type" evidence="3">
    <location>
        <begin position="93"/>
        <end position="168"/>
    </location>
</feature>
<protein>
    <recommendedName>
        <fullName evidence="3">HTH CENPB-type domain-containing protein</fullName>
    </recommendedName>
</protein>